<evidence type="ECO:0000313" key="2">
    <source>
        <dbReference type="Proteomes" id="UP000199440"/>
    </source>
</evidence>
<dbReference type="InterPro" id="IPR029058">
    <property type="entry name" value="AB_hydrolase_fold"/>
</dbReference>
<proteinExistence type="predicted"/>
<keyword evidence="2" id="KW-1185">Reference proteome</keyword>
<name>A0A1G9YME7_9FLAO</name>
<evidence type="ECO:0000313" key="1">
    <source>
        <dbReference type="EMBL" id="SDN10192.1"/>
    </source>
</evidence>
<reference evidence="1 2" key="1">
    <citation type="submission" date="2016-10" db="EMBL/GenBank/DDBJ databases">
        <authorList>
            <person name="de Groot N.N."/>
        </authorList>
    </citation>
    <scope>NUCLEOTIDE SEQUENCE [LARGE SCALE GENOMIC DNA]</scope>
    <source>
        <strain evidence="1 2">DSM 19886</strain>
    </source>
</reference>
<accession>A0A1G9YME7</accession>
<protein>
    <submittedName>
        <fullName evidence="1">Uncharacterized protein</fullName>
    </submittedName>
</protein>
<dbReference type="EMBL" id="FNGV01000024">
    <property type="protein sequence ID" value="SDN10192.1"/>
    <property type="molecule type" value="Genomic_DNA"/>
</dbReference>
<sequence>MSVGEEEARMVSTMVKFSTYLEDSNYENIEFKWQIFDEESHLTVISANSNRTLTVLFGKK</sequence>
<dbReference type="AlphaFoldDB" id="A0A1G9YME7"/>
<dbReference type="Proteomes" id="UP000199440">
    <property type="component" value="Unassembled WGS sequence"/>
</dbReference>
<dbReference type="Gene3D" id="3.40.50.1820">
    <property type="entry name" value="alpha/beta hydrolase"/>
    <property type="match status" value="1"/>
</dbReference>
<organism evidence="1 2">
    <name type="scientific">Kriegella aquimaris</name>
    <dbReference type="NCBI Taxonomy" id="192904"/>
    <lineage>
        <taxon>Bacteria</taxon>
        <taxon>Pseudomonadati</taxon>
        <taxon>Bacteroidota</taxon>
        <taxon>Flavobacteriia</taxon>
        <taxon>Flavobacteriales</taxon>
        <taxon>Flavobacteriaceae</taxon>
        <taxon>Kriegella</taxon>
    </lineage>
</organism>
<gene>
    <name evidence="1" type="ORF">SAMN04488514_12429</name>
</gene>